<accession>A0AAD3Y2S0</accession>
<name>A0AAD3Y2S0_NEPGR</name>
<comment type="caution">
    <text evidence="2">The sequence shown here is derived from an EMBL/GenBank/DDBJ whole genome shotgun (WGS) entry which is preliminary data.</text>
</comment>
<protein>
    <submittedName>
        <fullName evidence="2">Uncharacterized protein</fullName>
    </submittedName>
</protein>
<dbReference type="AlphaFoldDB" id="A0AAD3Y2S0"/>
<evidence type="ECO:0000256" key="1">
    <source>
        <dbReference type="SAM" id="MobiDB-lite"/>
    </source>
</evidence>
<sequence>MLQSNSCTKQAEEARHCQASRQAQEDWELVRGSPDFKYAVGIGLLEAAIEVCPALTSLLRNPSFLEIQISTFTLSVPLLSCHPPLPVPPAMAGPS</sequence>
<dbReference type="EMBL" id="BSYO01000029">
    <property type="protein sequence ID" value="GMH25395.1"/>
    <property type="molecule type" value="Genomic_DNA"/>
</dbReference>
<feature type="region of interest" description="Disordered" evidence="1">
    <location>
        <begin position="1"/>
        <end position="23"/>
    </location>
</feature>
<organism evidence="2 3">
    <name type="scientific">Nepenthes gracilis</name>
    <name type="common">Slender pitcher plant</name>
    <dbReference type="NCBI Taxonomy" id="150966"/>
    <lineage>
        <taxon>Eukaryota</taxon>
        <taxon>Viridiplantae</taxon>
        <taxon>Streptophyta</taxon>
        <taxon>Embryophyta</taxon>
        <taxon>Tracheophyta</taxon>
        <taxon>Spermatophyta</taxon>
        <taxon>Magnoliopsida</taxon>
        <taxon>eudicotyledons</taxon>
        <taxon>Gunneridae</taxon>
        <taxon>Pentapetalae</taxon>
        <taxon>Caryophyllales</taxon>
        <taxon>Nepenthaceae</taxon>
        <taxon>Nepenthes</taxon>
    </lineage>
</organism>
<evidence type="ECO:0000313" key="2">
    <source>
        <dbReference type="EMBL" id="GMH25395.1"/>
    </source>
</evidence>
<proteinExistence type="predicted"/>
<evidence type="ECO:0000313" key="3">
    <source>
        <dbReference type="Proteomes" id="UP001279734"/>
    </source>
</evidence>
<keyword evidence="3" id="KW-1185">Reference proteome</keyword>
<gene>
    <name evidence="2" type="ORF">Nepgr_027238</name>
</gene>
<dbReference type="Proteomes" id="UP001279734">
    <property type="component" value="Unassembled WGS sequence"/>
</dbReference>
<reference evidence="2" key="1">
    <citation type="submission" date="2023-05" db="EMBL/GenBank/DDBJ databases">
        <title>Nepenthes gracilis genome sequencing.</title>
        <authorList>
            <person name="Fukushima K."/>
        </authorList>
    </citation>
    <scope>NUCLEOTIDE SEQUENCE</scope>
    <source>
        <strain evidence="2">SING2019-196</strain>
    </source>
</reference>